<evidence type="ECO:0000313" key="2">
    <source>
        <dbReference type="EMBL" id="ODN70980.1"/>
    </source>
</evidence>
<proteinExistence type="predicted"/>
<sequence length="256" mass="27516">MIAPAAALGLARSLLVYHGQPWRTRALRRFYGALVPPGALVFDIGAHVGNRSRILLAQKARVVAVEPQRIFHDLLLRSIGRRGAVVLRAAVGAQVGEAELQVSSLHPTVSTLAEDWRRAVSATPGFAGVRWDRSERVPVTTLDALVAEHGRPDFCKIDVEGHEAEILKGLSAPLPLLAVEYLAEAPAVAHACLAQFARLGAYEFNAVAGERHRFVAPGWVRATDAPAFLDRLCAETGNGDLYARLVVPPPAADAPR</sequence>
<dbReference type="AlphaFoldDB" id="A0A1E3H3V1"/>
<gene>
    <name evidence="2" type="ORF">A6302_01681</name>
</gene>
<dbReference type="Pfam" id="PF05050">
    <property type="entry name" value="Methyltransf_21"/>
    <property type="match status" value="1"/>
</dbReference>
<dbReference type="InterPro" id="IPR029063">
    <property type="entry name" value="SAM-dependent_MTases_sf"/>
</dbReference>
<dbReference type="OrthoDB" id="9814604at2"/>
<reference evidence="2 3" key="1">
    <citation type="submission" date="2016-07" db="EMBL/GenBank/DDBJ databases">
        <title>Draft Genome Sequence of Methylobrevis pamukkalensis PK2.</title>
        <authorList>
            <person name="Vasilenko O.V."/>
            <person name="Doronina N.V."/>
            <person name="Shmareva M.N."/>
            <person name="Tarlachkov S.V."/>
            <person name="Mustakhimov I."/>
            <person name="Trotsenko Y.A."/>
        </authorList>
    </citation>
    <scope>NUCLEOTIDE SEQUENCE [LARGE SCALE GENOMIC DNA]</scope>
    <source>
        <strain evidence="2 3">PK2</strain>
    </source>
</reference>
<evidence type="ECO:0000313" key="3">
    <source>
        <dbReference type="Proteomes" id="UP000094622"/>
    </source>
</evidence>
<protein>
    <recommendedName>
        <fullName evidence="1">Methyltransferase FkbM domain-containing protein</fullName>
    </recommendedName>
</protein>
<dbReference type="Gene3D" id="3.40.50.150">
    <property type="entry name" value="Vaccinia Virus protein VP39"/>
    <property type="match status" value="1"/>
</dbReference>
<dbReference type="InterPro" id="IPR052514">
    <property type="entry name" value="SAM-dependent_MTase"/>
</dbReference>
<name>A0A1E3H3V1_9HYPH</name>
<dbReference type="RefSeq" id="WP_069306517.1">
    <property type="nucleotide sequence ID" value="NZ_MCRJ01000033.1"/>
</dbReference>
<dbReference type="Proteomes" id="UP000094622">
    <property type="component" value="Unassembled WGS sequence"/>
</dbReference>
<keyword evidence="3" id="KW-1185">Reference proteome</keyword>
<dbReference type="PANTHER" id="PTHR34203:SF15">
    <property type="entry name" value="SLL1173 PROTEIN"/>
    <property type="match status" value="1"/>
</dbReference>
<evidence type="ECO:0000259" key="1">
    <source>
        <dbReference type="Pfam" id="PF05050"/>
    </source>
</evidence>
<dbReference type="SUPFAM" id="SSF53335">
    <property type="entry name" value="S-adenosyl-L-methionine-dependent methyltransferases"/>
    <property type="match status" value="1"/>
</dbReference>
<dbReference type="EMBL" id="MCRJ01000033">
    <property type="protein sequence ID" value="ODN70980.1"/>
    <property type="molecule type" value="Genomic_DNA"/>
</dbReference>
<dbReference type="InterPro" id="IPR006342">
    <property type="entry name" value="FkbM_mtfrase"/>
</dbReference>
<feature type="domain" description="Methyltransferase FkbM" evidence="1">
    <location>
        <begin position="43"/>
        <end position="171"/>
    </location>
</feature>
<comment type="caution">
    <text evidence="2">The sequence shown here is derived from an EMBL/GenBank/DDBJ whole genome shotgun (WGS) entry which is preliminary data.</text>
</comment>
<dbReference type="NCBIfam" id="TIGR01444">
    <property type="entry name" value="fkbM_fam"/>
    <property type="match status" value="1"/>
</dbReference>
<organism evidence="2 3">
    <name type="scientific">Methylobrevis pamukkalensis</name>
    <dbReference type="NCBI Taxonomy" id="1439726"/>
    <lineage>
        <taxon>Bacteria</taxon>
        <taxon>Pseudomonadati</taxon>
        <taxon>Pseudomonadota</taxon>
        <taxon>Alphaproteobacteria</taxon>
        <taxon>Hyphomicrobiales</taxon>
        <taxon>Pleomorphomonadaceae</taxon>
        <taxon>Methylobrevis</taxon>
    </lineage>
</organism>
<accession>A0A1E3H3V1</accession>
<dbReference type="PANTHER" id="PTHR34203">
    <property type="entry name" value="METHYLTRANSFERASE, FKBM FAMILY PROTEIN"/>
    <property type="match status" value="1"/>
</dbReference>